<evidence type="ECO:0000313" key="2">
    <source>
        <dbReference type="EMBL" id="CAA9576321.1"/>
    </source>
</evidence>
<name>A0A6J4VDV6_9BACT</name>
<feature type="non-terminal residue" evidence="2">
    <location>
        <position position="1"/>
    </location>
</feature>
<gene>
    <name evidence="2" type="ORF">AVDCRST_MAG49-4174</name>
</gene>
<sequence length="155" mass="16767">EIQCAEDDQARRRRATEPEQEWHRHQRRRQVRPGRHGAPRDSPLRARAWHPDPLLVVPGGGRSANVDAGGQDPPASPGGRGCPVGAGGEARDPTVRPRRVRLLAGPRARRGPPLLPRTGPDGDAPDPHAGRTRRLVAHRPPAPAGDGPLGERRPL</sequence>
<organism evidence="2">
    <name type="scientific">uncultured Thermomicrobiales bacterium</name>
    <dbReference type="NCBI Taxonomy" id="1645740"/>
    <lineage>
        <taxon>Bacteria</taxon>
        <taxon>Pseudomonadati</taxon>
        <taxon>Thermomicrobiota</taxon>
        <taxon>Thermomicrobia</taxon>
        <taxon>Thermomicrobiales</taxon>
        <taxon>environmental samples</taxon>
    </lineage>
</organism>
<proteinExistence type="predicted"/>
<protein>
    <submittedName>
        <fullName evidence="2">Uncharacterized protein</fullName>
    </submittedName>
</protein>
<evidence type="ECO:0000256" key="1">
    <source>
        <dbReference type="SAM" id="MobiDB-lite"/>
    </source>
</evidence>
<dbReference type="AlphaFoldDB" id="A0A6J4VDV6"/>
<feature type="compositionally biased region" description="Basic residues" evidence="1">
    <location>
        <begin position="24"/>
        <end position="37"/>
    </location>
</feature>
<accession>A0A6J4VDV6</accession>
<feature type="region of interest" description="Disordered" evidence="1">
    <location>
        <begin position="1"/>
        <end position="155"/>
    </location>
</feature>
<feature type="non-terminal residue" evidence="2">
    <location>
        <position position="155"/>
    </location>
</feature>
<dbReference type="EMBL" id="CADCWG010000305">
    <property type="protein sequence ID" value="CAA9576321.1"/>
    <property type="molecule type" value="Genomic_DNA"/>
</dbReference>
<reference evidence="2" key="1">
    <citation type="submission" date="2020-02" db="EMBL/GenBank/DDBJ databases">
        <authorList>
            <person name="Meier V. D."/>
        </authorList>
    </citation>
    <scope>NUCLEOTIDE SEQUENCE</scope>
    <source>
        <strain evidence="2">AVDCRST_MAG49</strain>
    </source>
</reference>
<feature type="compositionally biased region" description="Gly residues" evidence="1">
    <location>
        <begin position="78"/>
        <end position="88"/>
    </location>
</feature>